<dbReference type="InterPro" id="IPR051923">
    <property type="entry name" value="Glycosyl_Hydrolase_39"/>
</dbReference>
<keyword evidence="1" id="KW-0732">Signal</keyword>
<evidence type="ECO:0000256" key="1">
    <source>
        <dbReference type="SAM" id="SignalP"/>
    </source>
</evidence>
<dbReference type="SUPFAM" id="SSF51445">
    <property type="entry name" value="(Trans)glycosidases"/>
    <property type="match status" value="1"/>
</dbReference>
<dbReference type="AlphaFoldDB" id="A0A2M8PH44"/>
<evidence type="ECO:0000313" key="3">
    <source>
        <dbReference type="Proteomes" id="UP000229681"/>
    </source>
</evidence>
<proteinExistence type="predicted"/>
<dbReference type="PANTHER" id="PTHR12631">
    <property type="entry name" value="ALPHA-L-IDURONIDASE"/>
    <property type="match status" value="1"/>
</dbReference>
<dbReference type="EMBL" id="PGTM01000027">
    <property type="protein sequence ID" value="PJF36866.1"/>
    <property type="molecule type" value="Genomic_DNA"/>
</dbReference>
<dbReference type="InterPro" id="IPR017853">
    <property type="entry name" value="GH"/>
</dbReference>
<dbReference type="Gene3D" id="3.20.20.80">
    <property type="entry name" value="Glycosidases"/>
    <property type="match status" value="1"/>
</dbReference>
<sequence length="450" mass="51486">MRIKKRLSALLIALIGLMSGYAPSAAQEELSHVAFGIHFGPNTDVSADWVMQLGVDWVKVYTIGSAYAFRGKRILYRFDMGYPENWEQFRQAIAEKARAIAAAPIDAVEIHNEPNLSHEWGGRPPNAWQYVQMLRVAYTTIKRIKPSLIVVSGGLAPTITTPNRMAVDDLEYAREMFENGAADYFDAFGYHPYGYNLPPEADPFGAQPLVFRRTERIRALMESYGIYKQIWLTEFGWLRDPREDGFQCSNYDPAFTGFAWMAVSGKQQADYLVRAFEYARQNWPWAGPMFVWNMNWQQMDWLAPCDHMRWFGLLRHNGEPTPAYYALQRMRRYPISYLPRLWLVSDAMTAEISLFCPQRLKLGSFTVHNIGYPASLELNVLPVNIGQLFVEVEPPRPRLGQPVTVYVNALDLKSPGKYPVYINVRTIINGRAVSQSVQGYVIAWHREGSC</sequence>
<dbReference type="PANTHER" id="PTHR12631:SF10">
    <property type="entry name" value="BETA-XYLOSIDASE-LIKE PROTEIN-RELATED"/>
    <property type="match status" value="1"/>
</dbReference>
<protein>
    <recommendedName>
        <fullName evidence="4">Glycoside hydrolase family 5 domain-containing protein</fullName>
    </recommendedName>
</protein>
<reference evidence="2 3" key="1">
    <citation type="submission" date="2017-11" db="EMBL/GenBank/DDBJ databases">
        <title>Evolution of Phototrophy in the Chloroflexi Phylum Driven by Horizontal Gene Transfer.</title>
        <authorList>
            <person name="Ward L.M."/>
            <person name="Hemp J."/>
            <person name="Shih P.M."/>
            <person name="Mcglynn S.E."/>
            <person name="Fischer W."/>
        </authorList>
    </citation>
    <scope>NUCLEOTIDE SEQUENCE [LARGE SCALE GENOMIC DNA]</scope>
    <source>
        <strain evidence="2">JP3_13</strain>
    </source>
</reference>
<feature type="chain" id="PRO_5030053731" description="Glycoside hydrolase family 5 domain-containing protein" evidence="1">
    <location>
        <begin position="25"/>
        <end position="450"/>
    </location>
</feature>
<comment type="caution">
    <text evidence="2">The sequence shown here is derived from an EMBL/GenBank/DDBJ whole genome shotgun (WGS) entry which is preliminary data.</text>
</comment>
<accession>A0A2M8PH44</accession>
<organism evidence="2 3">
    <name type="scientific">Candidatus Thermofonsia Clade 1 bacterium</name>
    <dbReference type="NCBI Taxonomy" id="2364210"/>
    <lineage>
        <taxon>Bacteria</taxon>
        <taxon>Bacillati</taxon>
        <taxon>Chloroflexota</taxon>
        <taxon>Candidatus Thermofontia</taxon>
        <taxon>Candidatus Thermofonsia Clade 1</taxon>
    </lineage>
</organism>
<dbReference type="Proteomes" id="UP000229681">
    <property type="component" value="Unassembled WGS sequence"/>
</dbReference>
<name>A0A2M8PH44_9CHLR</name>
<evidence type="ECO:0008006" key="4">
    <source>
        <dbReference type="Google" id="ProtNLM"/>
    </source>
</evidence>
<gene>
    <name evidence="2" type="ORF">CUN49_03290</name>
</gene>
<feature type="signal peptide" evidence="1">
    <location>
        <begin position="1"/>
        <end position="24"/>
    </location>
</feature>
<dbReference type="GO" id="GO:0004553">
    <property type="term" value="F:hydrolase activity, hydrolyzing O-glycosyl compounds"/>
    <property type="evidence" value="ECO:0007669"/>
    <property type="project" value="TreeGrafter"/>
</dbReference>
<evidence type="ECO:0000313" key="2">
    <source>
        <dbReference type="EMBL" id="PJF36866.1"/>
    </source>
</evidence>